<dbReference type="RefSeq" id="WP_168140426.1">
    <property type="nucleotide sequence ID" value="NZ_CP038797.1"/>
</dbReference>
<organism evidence="1 2">
    <name type="scientific">Mycolicibacterium frederiksbergense</name>
    <dbReference type="NCBI Taxonomy" id="117567"/>
    <lineage>
        <taxon>Bacteria</taxon>
        <taxon>Bacillati</taxon>
        <taxon>Actinomycetota</taxon>
        <taxon>Actinomycetes</taxon>
        <taxon>Mycobacteriales</taxon>
        <taxon>Mycobacteriaceae</taxon>
        <taxon>Mycolicibacterium</taxon>
    </lineage>
</organism>
<geneLocation type="plasmid" evidence="1 2">
    <name>unnamed1</name>
</geneLocation>
<keyword evidence="1" id="KW-0614">Plasmid</keyword>
<dbReference type="EMBL" id="CP038797">
    <property type="protein sequence ID" value="QIV79643.1"/>
    <property type="molecule type" value="Genomic_DNA"/>
</dbReference>
<evidence type="ECO:0000313" key="1">
    <source>
        <dbReference type="EMBL" id="QIV79643.1"/>
    </source>
</evidence>
<dbReference type="AlphaFoldDB" id="A0A6H0RWQ7"/>
<sequence>MVLIDPVRMSAEDMAQLEKLARSEQESINRMLTAVGDADNAAANAVVAAGGEFGFVEAGPPTDLGSMIVPVAQRPGDEVPDPRNPVGVVAQEAIRNGDMMMAIREVVESENSYGDEVTTVYMQDGSRQVVSKRDPFDWPDRQNFITIEQFDKDGNEVSRSSSWHDLRTNYDYFTVAYPNGSQLTASMDPSGHRTVGFTTAEGGHPPIPVELIDNISLVSGVGLSGLEKHIVNGGSLPMITPSAVDDIGKAAKFGGPGLAFATTVFDMAMADSDKARCIAFLAGAASGGGGWGGAEGGAMLGALGGPFAPVTVPIGALFFGAVGATGGAELGKFVGEFVCPS</sequence>
<reference evidence="1 2" key="1">
    <citation type="submission" date="2019-04" db="EMBL/GenBank/DDBJ databases">
        <title>Draft, Whole-Genome Sequence of the Anthracene-degrading Mycobacterium frederiksbergense LB501T, Isolated from a Polycyclic Aromatic Hydrocarbon (PAH)-Contaminated Soil.</title>
        <authorList>
            <person name="Augelletti F."/>
        </authorList>
    </citation>
    <scope>NUCLEOTIDE SEQUENCE [LARGE SCALE GENOMIC DNA]</scope>
    <source>
        <strain evidence="1 2">LB 501T</strain>
        <plasmid evidence="1 2">unnamed1</plasmid>
    </source>
</reference>
<gene>
    <name evidence="1" type="ORF">EXE63_00955</name>
</gene>
<protein>
    <submittedName>
        <fullName evidence="1">Uncharacterized protein</fullName>
    </submittedName>
</protein>
<evidence type="ECO:0000313" key="2">
    <source>
        <dbReference type="Proteomes" id="UP000501849"/>
    </source>
</evidence>
<dbReference type="KEGG" id="mfre:EXE63_00955"/>
<keyword evidence="2" id="KW-1185">Reference proteome</keyword>
<proteinExistence type="predicted"/>
<accession>A0A6H0RWQ7</accession>
<dbReference type="Proteomes" id="UP000501849">
    <property type="component" value="Plasmid unnamed1"/>
</dbReference>
<name>A0A6H0RWQ7_9MYCO</name>